<dbReference type="EMBL" id="SLWY01000015">
    <property type="protein sequence ID" value="TCO80264.1"/>
    <property type="molecule type" value="Genomic_DNA"/>
</dbReference>
<dbReference type="Gene3D" id="2.80.10.50">
    <property type="match status" value="3"/>
</dbReference>
<dbReference type="Proteomes" id="UP000295765">
    <property type="component" value="Unassembled WGS sequence"/>
</dbReference>
<evidence type="ECO:0000313" key="2">
    <source>
        <dbReference type="EMBL" id="TCO80264.1"/>
    </source>
</evidence>
<feature type="signal peptide" evidence="1">
    <location>
        <begin position="1"/>
        <end position="23"/>
    </location>
</feature>
<accession>A0A4R2L1F1</accession>
<comment type="caution">
    <text evidence="2">The sequence shown here is derived from an EMBL/GenBank/DDBJ whole genome shotgun (WGS) entry which is preliminary data.</text>
</comment>
<evidence type="ECO:0000313" key="3">
    <source>
        <dbReference type="Proteomes" id="UP000295765"/>
    </source>
</evidence>
<dbReference type="InterPro" id="IPR013431">
    <property type="entry name" value="Delta_60_rpt"/>
</dbReference>
<gene>
    <name evidence="2" type="ORF">EV699_11540</name>
</gene>
<reference evidence="2 3" key="1">
    <citation type="submission" date="2019-03" db="EMBL/GenBank/DDBJ databases">
        <title>Genomic Encyclopedia of Type Strains, Phase IV (KMG-IV): sequencing the most valuable type-strain genomes for metagenomic binning, comparative biology and taxonomic classification.</title>
        <authorList>
            <person name="Goeker M."/>
        </authorList>
    </citation>
    <scope>NUCLEOTIDE SEQUENCE [LARGE SCALE GENOMIC DNA]</scope>
    <source>
        <strain evidence="2 3">DSM 25287</strain>
    </source>
</reference>
<organism evidence="2 3">
    <name type="scientific">Plasticicumulans lactativorans</name>
    <dbReference type="NCBI Taxonomy" id="1133106"/>
    <lineage>
        <taxon>Bacteria</taxon>
        <taxon>Pseudomonadati</taxon>
        <taxon>Pseudomonadota</taxon>
        <taxon>Gammaproteobacteria</taxon>
        <taxon>Candidatus Competibacteraceae</taxon>
        <taxon>Plasticicumulans</taxon>
    </lineage>
</organism>
<proteinExistence type="predicted"/>
<dbReference type="SUPFAM" id="SSF101898">
    <property type="entry name" value="NHL repeat"/>
    <property type="match status" value="1"/>
</dbReference>
<protein>
    <submittedName>
        <fullName evidence="2">Putative delta-60 repeat protein</fullName>
    </submittedName>
</protein>
<dbReference type="Pfam" id="PF17164">
    <property type="entry name" value="DUF5122"/>
    <property type="match status" value="3"/>
</dbReference>
<feature type="chain" id="PRO_5020555636" evidence="1">
    <location>
        <begin position="24"/>
        <end position="406"/>
    </location>
</feature>
<keyword evidence="3" id="KW-1185">Reference proteome</keyword>
<evidence type="ECO:0000256" key="1">
    <source>
        <dbReference type="SAM" id="SignalP"/>
    </source>
</evidence>
<dbReference type="NCBIfam" id="TIGR02608">
    <property type="entry name" value="delta_60_rpt"/>
    <property type="match status" value="4"/>
</dbReference>
<sequence>MNAALRRLLIAALLALAPLLARGGGEAEPAFGDAGIASYATGPSGGEALGLEPDGRIVVAGLIGNVGGLLRLLPDGRPDPAFGAGGVVRAEGRRDWPDVFTDLARDGEGRWLALGVRYAPDPPSLVLVRLTAAGTLDRSFGDGGLRVLRGAFASTLGRPRLALDPVRGPVLTLGGGRDGHFGVLALDPQGRPRSGFGERGSVEIARWKGWSNALALNAAGQVFAAGAIEGSDRVWDFLLAAFGTDGLPIGFGPLGSTPGDYAGREAKAVRVQADGSVLIAGSSDDRPFLARFDRDARPDPRFGDRGSVRYPDAAGFGDAAFTALAVAPDGRLVAAGEVRAGAGRDFVIVRFLPDGRPDPAFGEQGVVRLRPGTRNGGARDLAVLPDGGVLVTGRVDDRLVVLRRRP</sequence>
<keyword evidence="1" id="KW-0732">Signal</keyword>
<dbReference type="AlphaFoldDB" id="A0A4R2L1F1"/>
<name>A0A4R2L1F1_9GAMM</name>
<dbReference type="RefSeq" id="WP_132543804.1">
    <property type="nucleotide sequence ID" value="NZ_SLWY01000015.1"/>
</dbReference>
<dbReference type="OrthoDB" id="9805017at2"/>